<protein>
    <submittedName>
        <fullName evidence="1">Uncharacterized protein</fullName>
    </submittedName>
</protein>
<dbReference type="KEGG" id="snq:CP978_08695"/>
<evidence type="ECO:0000313" key="3">
    <source>
        <dbReference type="Proteomes" id="UP000031526"/>
    </source>
</evidence>
<dbReference type="HOGENOM" id="CLU_2511317_0_0_11"/>
<dbReference type="Proteomes" id="UP000031526">
    <property type="component" value="Chromosome"/>
</dbReference>
<reference evidence="1 3" key="2">
    <citation type="journal article" date="2016" name="Appl. Microbiol. Biotechnol.">
        <title>Exploiting the genome sequence of Streptomyces nodosus for enhanced antibiotic production.</title>
        <authorList>
            <person name="Sweeney P."/>
            <person name="Murphy C.D."/>
            <person name="Caffrey P."/>
        </authorList>
    </citation>
    <scope>NUCLEOTIDE SEQUENCE [LARGE SCALE GENOMIC DNA]</scope>
    <source>
        <strain evidence="1 3">ATCC 14899</strain>
    </source>
</reference>
<dbReference type="EMBL" id="CP023747">
    <property type="protein sequence ID" value="QEV38623.1"/>
    <property type="molecule type" value="Genomic_DNA"/>
</dbReference>
<evidence type="ECO:0000313" key="4">
    <source>
        <dbReference type="Proteomes" id="UP000325763"/>
    </source>
</evidence>
<keyword evidence="3" id="KW-1185">Reference proteome</keyword>
<reference evidence="3" key="1">
    <citation type="submission" date="2014-09" db="EMBL/GenBank/DDBJ databases">
        <title>Sequence of the Streptomyces nodosus genome.</title>
        <authorList>
            <person name="Sweeney P."/>
            <person name="Stephens N."/>
            <person name="Murphy C."/>
            <person name="Caffrey P."/>
        </authorList>
    </citation>
    <scope>NUCLEOTIDE SEQUENCE [LARGE SCALE GENOMIC DNA]</scope>
    <source>
        <strain evidence="3">ATCC 14899</strain>
    </source>
</reference>
<evidence type="ECO:0000313" key="1">
    <source>
        <dbReference type="EMBL" id="AJE40040.1"/>
    </source>
</evidence>
<organism evidence="1 3">
    <name type="scientific">Streptomyces nodosus</name>
    <dbReference type="NCBI Taxonomy" id="40318"/>
    <lineage>
        <taxon>Bacteria</taxon>
        <taxon>Bacillati</taxon>
        <taxon>Actinomycetota</taxon>
        <taxon>Actinomycetes</taxon>
        <taxon>Kitasatosporales</taxon>
        <taxon>Streptomycetaceae</taxon>
        <taxon>Streptomyces</taxon>
    </lineage>
</organism>
<reference evidence="2 4" key="3">
    <citation type="submission" date="2017-09" db="EMBL/GenBank/DDBJ databases">
        <title>Streptomyces genome completion.</title>
        <authorList>
            <person name="Lee N."/>
            <person name="Cho B.-K."/>
        </authorList>
    </citation>
    <scope>NUCLEOTIDE SEQUENCE [LARGE SCALE GENOMIC DNA]</scope>
    <source>
        <strain evidence="2 4">ATCC 14899</strain>
    </source>
</reference>
<proteinExistence type="predicted"/>
<dbReference type="EMBL" id="CP009313">
    <property type="protein sequence ID" value="AJE40040.1"/>
    <property type="molecule type" value="Genomic_DNA"/>
</dbReference>
<dbReference type="Proteomes" id="UP000325763">
    <property type="component" value="Chromosome"/>
</dbReference>
<name>A0A0B5DFS7_9ACTN</name>
<evidence type="ECO:0000313" key="2">
    <source>
        <dbReference type="EMBL" id="QEV38623.1"/>
    </source>
</evidence>
<dbReference type="RefSeq" id="WP_043439119.1">
    <property type="nucleotide sequence ID" value="NZ_CP009313.1"/>
</dbReference>
<dbReference type="AlphaFoldDB" id="A0A0B5DFS7"/>
<accession>A0A0B5DFS7</accession>
<gene>
    <name evidence="2" type="ORF">CP978_08695</name>
    <name evidence="1" type="ORF">SNOD_08360</name>
</gene>
<sequence length="85" mass="8878">MAHLRSGRRLTRAAPVVLSPTASPGFVPAATSAAPLAAGARQAEGSSTLTYVVNTRTDRRTISDVQRAITDFYGPGIVNALRAVK</sequence>